<keyword evidence="4" id="KW-0813">Transport</keyword>
<keyword evidence="11" id="KW-0472">Membrane</keyword>
<feature type="domain" description="Pex N-terminal" evidence="13">
    <location>
        <begin position="2"/>
        <end position="31"/>
    </location>
</feature>
<dbReference type="EMBL" id="LXQA010228529">
    <property type="protein sequence ID" value="MCI35930.1"/>
    <property type="molecule type" value="Genomic_DNA"/>
</dbReference>
<reference evidence="14 15" key="1">
    <citation type="journal article" date="2018" name="Front. Plant Sci.">
        <title>Red Clover (Trifolium pratense) and Zigzag Clover (T. medium) - A Picture of Genomic Similarities and Differences.</title>
        <authorList>
            <person name="Dluhosova J."/>
            <person name="Istvanek J."/>
            <person name="Nedelnik J."/>
            <person name="Repkova J."/>
        </authorList>
    </citation>
    <scope>NUCLEOTIDE SEQUENCE [LARGE SCALE GENOMIC DNA]</scope>
    <source>
        <strain evidence="15">cv. 10/8</strain>
        <tissue evidence="14">Leaf</tissue>
    </source>
</reference>
<keyword evidence="9" id="KW-0653">Protein transport</keyword>
<comment type="subcellular location">
    <subcellularLocation>
        <location evidence="1">Peroxisome membrane</location>
        <topology evidence="1">Multi-pass membrane protein</topology>
    </subcellularLocation>
</comment>
<evidence type="ECO:0000256" key="6">
    <source>
        <dbReference type="ARBA" id="ARBA00022723"/>
    </source>
</evidence>
<dbReference type="GO" id="GO:0015031">
    <property type="term" value="P:protein transport"/>
    <property type="evidence" value="ECO:0007669"/>
    <property type="project" value="UniProtKB-KW"/>
</dbReference>
<comment type="caution">
    <text evidence="14">The sequence shown here is derived from an EMBL/GenBank/DDBJ whole genome shotgun (WGS) entry which is preliminary data.</text>
</comment>
<accession>A0A392RJJ2</accession>
<comment type="similarity">
    <text evidence="3">Belongs to the pex2/pex10/pex12 family.</text>
</comment>
<proteinExistence type="inferred from homology"/>
<dbReference type="InterPro" id="IPR006845">
    <property type="entry name" value="Pex_N"/>
</dbReference>
<keyword evidence="7" id="KW-0863">Zinc-finger</keyword>
<keyword evidence="12" id="KW-0576">Peroxisome</keyword>
<dbReference type="Pfam" id="PF04757">
    <property type="entry name" value="Pex2_Pex12"/>
    <property type="match status" value="1"/>
</dbReference>
<comment type="pathway">
    <text evidence="2">Protein modification; protein ubiquitination.</text>
</comment>
<dbReference type="AlphaFoldDB" id="A0A392RJJ2"/>
<evidence type="ECO:0000256" key="8">
    <source>
        <dbReference type="ARBA" id="ARBA00022833"/>
    </source>
</evidence>
<evidence type="ECO:0000256" key="3">
    <source>
        <dbReference type="ARBA" id="ARBA00008704"/>
    </source>
</evidence>
<keyword evidence="10" id="KW-1133">Transmembrane helix</keyword>
<dbReference type="GO" id="GO:0005778">
    <property type="term" value="C:peroxisomal membrane"/>
    <property type="evidence" value="ECO:0007669"/>
    <property type="project" value="UniProtKB-SubCell"/>
</dbReference>
<dbReference type="GO" id="GO:0008270">
    <property type="term" value="F:zinc ion binding"/>
    <property type="evidence" value="ECO:0007669"/>
    <property type="project" value="UniProtKB-KW"/>
</dbReference>
<name>A0A392RJJ2_9FABA</name>
<evidence type="ECO:0000256" key="1">
    <source>
        <dbReference type="ARBA" id="ARBA00004585"/>
    </source>
</evidence>
<evidence type="ECO:0000256" key="7">
    <source>
        <dbReference type="ARBA" id="ARBA00022771"/>
    </source>
</evidence>
<keyword evidence="5" id="KW-0812">Transmembrane</keyword>
<evidence type="ECO:0000256" key="9">
    <source>
        <dbReference type="ARBA" id="ARBA00022927"/>
    </source>
</evidence>
<feature type="non-terminal residue" evidence="14">
    <location>
        <position position="1"/>
    </location>
</feature>
<evidence type="ECO:0000256" key="2">
    <source>
        <dbReference type="ARBA" id="ARBA00004906"/>
    </source>
</evidence>
<dbReference type="Proteomes" id="UP000265520">
    <property type="component" value="Unassembled WGS sequence"/>
</dbReference>
<evidence type="ECO:0000256" key="4">
    <source>
        <dbReference type="ARBA" id="ARBA00022448"/>
    </source>
</evidence>
<keyword evidence="8" id="KW-0862">Zinc</keyword>
<evidence type="ECO:0000259" key="13">
    <source>
        <dbReference type="Pfam" id="PF04757"/>
    </source>
</evidence>
<protein>
    <submittedName>
        <fullName evidence="14">Peroxisome biogenesis factor</fullName>
    </submittedName>
</protein>
<keyword evidence="6" id="KW-0479">Metal-binding</keyword>
<organism evidence="14 15">
    <name type="scientific">Trifolium medium</name>
    <dbReference type="NCBI Taxonomy" id="97028"/>
    <lineage>
        <taxon>Eukaryota</taxon>
        <taxon>Viridiplantae</taxon>
        <taxon>Streptophyta</taxon>
        <taxon>Embryophyta</taxon>
        <taxon>Tracheophyta</taxon>
        <taxon>Spermatophyta</taxon>
        <taxon>Magnoliopsida</taxon>
        <taxon>eudicotyledons</taxon>
        <taxon>Gunneridae</taxon>
        <taxon>Pentapetalae</taxon>
        <taxon>rosids</taxon>
        <taxon>fabids</taxon>
        <taxon>Fabales</taxon>
        <taxon>Fabaceae</taxon>
        <taxon>Papilionoideae</taxon>
        <taxon>50 kb inversion clade</taxon>
        <taxon>NPAAA clade</taxon>
        <taxon>Hologalegina</taxon>
        <taxon>IRL clade</taxon>
        <taxon>Trifolieae</taxon>
        <taxon>Trifolium</taxon>
    </lineage>
</organism>
<evidence type="ECO:0000256" key="5">
    <source>
        <dbReference type="ARBA" id="ARBA00022692"/>
    </source>
</evidence>
<evidence type="ECO:0000313" key="14">
    <source>
        <dbReference type="EMBL" id="MCI35930.1"/>
    </source>
</evidence>
<evidence type="ECO:0000256" key="11">
    <source>
        <dbReference type="ARBA" id="ARBA00023136"/>
    </source>
</evidence>
<evidence type="ECO:0000256" key="10">
    <source>
        <dbReference type="ARBA" id="ARBA00022989"/>
    </source>
</evidence>
<evidence type="ECO:0000256" key="12">
    <source>
        <dbReference type="ARBA" id="ARBA00023140"/>
    </source>
</evidence>
<evidence type="ECO:0000313" key="15">
    <source>
        <dbReference type="Proteomes" id="UP000265520"/>
    </source>
</evidence>
<sequence>TKLLGQMLYYVLTTGSGQQTLGEEYCDITQELIVVDLIG</sequence>
<keyword evidence="15" id="KW-1185">Reference proteome</keyword>